<dbReference type="AlphaFoldDB" id="M0DE54"/>
<dbReference type="Pfam" id="PF24452">
    <property type="entry name" value="DUF7568"/>
    <property type="match status" value="1"/>
</dbReference>
<reference evidence="1 2" key="1">
    <citation type="journal article" date="2014" name="PLoS Genet.">
        <title>Phylogenetically driven sequencing of extremely halophilic archaea reveals strategies for static and dynamic osmo-response.</title>
        <authorList>
            <person name="Becker E.A."/>
            <person name="Seitzer P.M."/>
            <person name="Tritt A."/>
            <person name="Larsen D."/>
            <person name="Krusor M."/>
            <person name="Yao A.I."/>
            <person name="Wu D."/>
            <person name="Madern D."/>
            <person name="Eisen J.A."/>
            <person name="Darling A.E."/>
            <person name="Facciotti M.T."/>
        </authorList>
    </citation>
    <scope>NUCLEOTIDE SEQUENCE [LARGE SCALE GENOMIC DNA]</scope>
    <source>
        <strain evidence="1 2">JCM 14848</strain>
    </source>
</reference>
<dbReference type="InParanoid" id="M0DE54"/>
<dbReference type="EMBL" id="AOIV01000011">
    <property type="protein sequence ID" value="ELZ32444.1"/>
    <property type="molecule type" value="Genomic_DNA"/>
</dbReference>
<dbReference type="InterPro" id="IPR055990">
    <property type="entry name" value="DUF7568"/>
</dbReference>
<protein>
    <recommendedName>
        <fullName evidence="3">Transposase</fullName>
    </recommendedName>
</protein>
<evidence type="ECO:0000313" key="1">
    <source>
        <dbReference type="EMBL" id="ELZ32444.1"/>
    </source>
</evidence>
<dbReference type="eggNOG" id="arCOG08096">
    <property type="taxonomic scope" value="Archaea"/>
</dbReference>
<keyword evidence="2" id="KW-1185">Reference proteome</keyword>
<name>M0DE54_HALPD</name>
<proteinExistence type="predicted"/>
<evidence type="ECO:0008006" key="3">
    <source>
        <dbReference type="Google" id="ProtNLM"/>
    </source>
</evidence>
<comment type="caution">
    <text evidence="1">The sequence shown here is derived from an EMBL/GenBank/DDBJ whole genome shotgun (WGS) entry which is preliminary data.</text>
</comment>
<evidence type="ECO:0000313" key="2">
    <source>
        <dbReference type="Proteomes" id="UP000011513"/>
    </source>
</evidence>
<sequence length="57" mass="6456">MWSRGYETKGSTSFHDVFRQPSASELSCPACSSDDVLIGEKSADGSKVQRWYDWPRL</sequence>
<gene>
    <name evidence="1" type="ORF">C474_06472</name>
</gene>
<organism evidence="1 2">
    <name type="scientific">Halogeometricum pallidum JCM 14848</name>
    <dbReference type="NCBI Taxonomy" id="1227487"/>
    <lineage>
        <taxon>Archaea</taxon>
        <taxon>Methanobacteriati</taxon>
        <taxon>Methanobacteriota</taxon>
        <taxon>Stenosarchaea group</taxon>
        <taxon>Halobacteria</taxon>
        <taxon>Halobacteriales</taxon>
        <taxon>Haloferacaceae</taxon>
        <taxon>Halogeometricum</taxon>
    </lineage>
</organism>
<dbReference type="Proteomes" id="UP000011513">
    <property type="component" value="Unassembled WGS sequence"/>
</dbReference>
<accession>M0DE54</accession>